<proteinExistence type="predicted"/>
<evidence type="ECO:0000313" key="2">
    <source>
        <dbReference type="Proteomes" id="UP001303046"/>
    </source>
</evidence>
<accession>A0ABR1CDJ1</accession>
<evidence type="ECO:0008006" key="3">
    <source>
        <dbReference type="Google" id="ProtNLM"/>
    </source>
</evidence>
<comment type="caution">
    <text evidence="1">The sequence shown here is derived from an EMBL/GenBank/DDBJ whole genome shotgun (WGS) entry which is preliminary data.</text>
</comment>
<organism evidence="1 2">
    <name type="scientific">Necator americanus</name>
    <name type="common">Human hookworm</name>
    <dbReference type="NCBI Taxonomy" id="51031"/>
    <lineage>
        <taxon>Eukaryota</taxon>
        <taxon>Metazoa</taxon>
        <taxon>Ecdysozoa</taxon>
        <taxon>Nematoda</taxon>
        <taxon>Chromadorea</taxon>
        <taxon>Rhabditida</taxon>
        <taxon>Rhabditina</taxon>
        <taxon>Rhabditomorpha</taxon>
        <taxon>Strongyloidea</taxon>
        <taxon>Ancylostomatidae</taxon>
        <taxon>Bunostominae</taxon>
        <taxon>Necator</taxon>
    </lineage>
</organism>
<reference evidence="1 2" key="1">
    <citation type="submission" date="2023-08" db="EMBL/GenBank/DDBJ databases">
        <title>A Necator americanus chromosomal reference genome.</title>
        <authorList>
            <person name="Ilik V."/>
            <person name="Petrzelkova K.J."/>
            <person name="Pardy F."/>
            <person name="Fuh T."/>
            <person name="Niatou-Singa F.S."/>
            <person name="Gouil Q."/>
            <person name="Baker L."/>
            <person name="Ritchie M.E."/>
            <person name="Jex A.R."/>
            <person name="Gazzola D."/>
            <person name="Li H."/>
            <person name="Toshio Fujiwara R."/>
            <person name="Zhan B."/>
            <person name="Aroian R.V."/>
            <person name="Pafco B."/>
            <person name="Schwarz E.M."/>
        </authorList>
    </citation>
    <scope>NUCLEOTIDE SEQUENCE [LARGE SCALE GENOMIC DNA]</scope>
    <source>
        <strain evidence="1 2">Aroian</strain>
        <tissue evidence="1">Whole animal</tissue>
    </source>
</reference>
<evidence type="ECO:0000313" key="1">
    <source>
        <dbReference type="EMBL" id="KAK6736536.1"/>
    </source>
</evidence>
<protein>
    <recommendedName>
        <fullName evidence="3">Endonuclease/exonuclease/phosphatase domain-containing protein</fullName>
    </recommendedName>
</protein>
<dbReference type="EMBL" id="JAVFWL010000002">
    <property type="protein sequence ID" value="KAK6736536.1"/>
    <property type="molecule type" value="Genomic_DNA"/>
</dbReference>
<sequence length="169" mass="19648">MHVCVRLMQWIEPNGRQEAEKRTLQQRDCGDANEKKVGTVRNKYNSLVEELGSRSSRCAFARLRGRRGLKLWVVSSHALTETAKENNKDSFYYELNTLIFKIPSQQAVIVGIDANARMGPEQQKYVLRKWFYPNEQTSDNGSRLVDLCKQTNLIIASTFNRNHRRHHLK</sequence>
<dbReference type="Gene3D" id="3.60.10.10">
    <property type="entry name" value="Endonuclease/exonuclease/phosphatase"/>
    <property type="match status" value="1"/>
</dbReference>
<gene>
    <name evidence="1" type="primary">Necator_chrII.g7097</name>
    <name evidence="1" type="ORF">RB195_019304</name>
</gene>
<name>A0ABR1CDJ1_NECAM</name>
<dbReference type="Proteomes" id="UP001303046">
    <property type="component" value="Unassembled WGS sequence"/>
</dbReference>
<keyword evidence="2" id="KW-1185">Reference proteome</keyword>
<dbReference type="InterPro" id="IPR036691">
    <property type="entry name" value="Endo/exonu/phosph_ase_sf"/>
</dbReference>